<dbReference type="SFLD" id="SFLDG01168">
    <property type="entry name" value="Ferric_reductase_subgroup_(FRE"/>
    <property type="match status" value="1"/>
</dbReference>
<reference evidence="15 16" key="1">
    <citation type="journal article" date="2024" name="Commun. Biol.">
        <title>Comparative genomic analysis of thermophilic fungi reveals convergent evolutionary adaptations and gene losses.</title>
        <authorList>
            <person name="Steindorff A.S."/>
            <person name="Aguilar-Pontes M.V."/>
            <person name="Robinson A.J."/>
            <person name="Andreopoulos B."/>
            <person name="LaButti K."/>
            <person name="Kuo A."/>
            <person name="Mondo S."/>
            <person name="Riley R."/>
            <person name="Otillar R."/>
            <person name="Haridas S."/>
            <person name="Lipzen A."/>
            <person name="Grimwood J."/>
            <person name="Schmutz J."/>
            <person name="Clum A."/>
            <person name="Reid I.D."/>
            <person name="Moisan M.C."/>
            <person name="Butler G."/>
            <person name="Nguyen T.T.M."/>
            <person name="Dewar K."/>
            <person name="Conant G."/>
            <person name="Drula E."/>
            <person name="Henrissat B."/>
            <person name="Hansel C."/>
            <person name="Singer S."/>
            <person name="Hutchinson M.I."/>
            <person name="de Vries R.P."/>
            <person name="Natvig D.O."/>
            <person name="Powell A.J."/>
            <person name="Tsang A."/>
            <person name="Grigoriev I.V."/>
        </authorList>
    </citation>
    <scope>NUCLEOTIDE SEQUENCE [LARGE SCALE GENOMIC DNA]</scope>
    <source>
        <strain evidence="15 16">CBS 494.80</strain>
    </source>
</reference>
<dbReference type="EC" id="1.16.1.9" evidence="3"/>
<feature type="transmembrane region" description="Helical" evidence="13">
    <location>
        <begin position="349"/>
        <end position="369"/>
    </location>
</feature>
<keyword evidence="10" id="KW-0406">Ion transport</keyword>
<evidence type="ECO:0000256" key="9">
    <source>
        <dbReference type="ARBA" id="ARBA00023002"/>
    </source>
</evidence>
<dbReference type="PANTHER" id="PTHR32361">
    <property type="entry name" value="FERRIC/CUPRIC REDUCTASE TRANSMEMBRANE COMPONENT"/>
    <property type="match status" value="1"/>
</dbReference>
<comment type="similarity">
    <text evidence="2">Belongs to the ferric reductase (FRE) family.</text>
</comment>
<keyword evidence="6 13" id="KW-0812">Transmembrane</keyword>
<feature type="transmembrane region" description="Helical" evidence="13">
    <location>
        <begin position="215"/>
        <end position="237"/>
    </location>
</feature>
<dbReference type="SFLD" id="SFLDS00052">
    <property type="entry name" value="Ferric_Reductase_Domain"/>
    <property type="match status" value="1"/>
</dbReference>
<gene>
    <name evidence="15" type="ORF">VTL71DRAFT_8724</name>
</gene>
<proteinExistence type="inferred from homology"/>
<dbReference type="CDD" id="cd06186">
    <property type="entry name" value="NOX_Duox_like_FAD_NADP"/>
    <property type="match status" value="1"/>
</dbReference>
<keyword evidence="16" id="KW-1185">Reference proteome</keyword>
<evidence type="ECO:0000313" key="15">
    <source>
        <dbReference type="EMBL" id="KAL2074944.1"/>
    </source>
</evidence>
<evidence type="ECO:0000256" key="1">
    <source>
        <dbReference type="ARBA" id="ARBA00004651"/>
    </source>
</evidence>
<feature type="transmembrane region" description="Helical" evidence="13">
    <location>
        <begin position="298"/>
        <end position="315"/>
    </location>
</feature>
<dbReference type="InterPro" id="IPR013130">
    <property type="entry name" value="Fe3_Rdtase_TM_dom"/>
</dbReference>
<accession>A0ABR4D0T8</accession>
<evidence type="ECO:0000313" key="16">
    <source>
        <dbReference type="Proteomes" id="UP001595075"/>
    </source>
</evidence>
<comment type="subcellular location">
    <subcellularLocation>
        <location evidence="1">Cell membrane</location>
        <topology evidence="1">Multi-pass membrane protein</topology>
    </subcellularLocation>
</comment>
<dbReference type="InterPro" id="IPR017927">
    <property type="entry name" value="FAD-bd_FR_type"/>
</dbReference>
<evidence type="ECO:0000256" key="6">
    <source>
        <dbReference type="ARBA" id="ARBA00022692"/>
    </source>
</evidence>
<comment type="caution">
    <text evidence="15">The sequence shown here is derived from an EMBL/GenBank/DDBJ whole genome shotgun (WGS) entry which is preliminary data.</text>
</comment>
<evidence type="ECO:0000256" key="11">
    <source>
        <dbReference type="ARBA" id="ARBA00023136"/>
    </source>
</evidence>
<feature type="transmembrane region" description="Helical" evidence="13">
    <location>
        <begin position="322"/>
        <end position="343"/>
    </location>
</feature>
<feature type="transmembrane region" description="Helical" evidence="13">
    <location>
        <begin position="257"/>
        <end position="278"/>
    </location>
</feature>
<evidence type="ECO:0000256" key="2">
    <source>
        <dbReference type="ARBA" id="ARBA00006278"/>
    </source>
</evidence>
<evidence type="ECO:0000256" key="7">
    <source>
        <dbReference type="ARBA" id="ARBA00022982"/>
    </source>
</evidence>
<dbReference type="Pfam" id="PF08030">
    <property type="entry name" value="NAD_binding_6"/>
    <property type="match status" value="1"/>
</dbReference>
<feature type="transmembrane region" description="Helical" evidence="13">
    <location>
        <begin position="108"/>
        <end position="129"/>
    </location>
</feature>
<evidence type="ECO:0000256" key="3">
    <source>
        <dbReference type="ARBA" id="ARBA00012668"/>
    </source>
</evidence>
<dbReference type="InterPro" id="IPR013121">
    <property type="entry name" value="Fe_red_NAD-bd_6"/>
</dbReference>
<evidence type="ECO:0000256" key="10">
    <source>
        <dbReference type="ARBA" id="ARBA00023065"/>
    </source>
</evidence>
<keyword evidence="11 13" id="KW-0472">Membrane</keyword>
<evidence type="ECO:0000256" key="12">
    <source>
        <dbReference type="ARBA" id="ARBA00048483"/>
    </source>
</evidence>
<dbReference type="SUPFAM" id="SSF63380">
    <property type="entry name" value="Riboflavin synthase domain-like"/>
    <property type="match status" value="1"/>
</dbReference>
<organism evidence="15 16">
    <name type="scientific">Oculimacula yallundae</name>
    <dbReference type="NCBI Taxonomy" id="86028"/>
    <lineage>
        <taxon>Eukaryota</taxon>
        <taxon>Fungi</taxon>
        <taxon>Dikarya</taxon>
        <taxon>Ascomycota</taxon>
        <taxon>Pezizomycotina</taxon>
        <taxon>Leotiomycetes</taxon>
        <taxon>Helotiales</taxon>
        <taxon>Ploettnerulaceae</taxon>
        <taxon>Oculimacula</taxon>
    </lineage>
</organism>
<dbReference type="Pfam" id="PF08022">
    <property type="entry name" value="FAD_binding_8"/>
    <property type="match status" value="1"/>
</dbReference>
<dbReference type="Pfam" id="PF01794">
    <property type="entry name" value="Ferric_reduct"/>
    <property type="match status" value="1"/>
</dbReference>
<keyword evidence="8 13" id="KW-1133">Transmembrane helix</keyword>
<comment type="catalytic activity">
    <reaction evidence="12">
        <text>2 a Fe(II)-siderophore + NADP(+) + H(+) = 2 a Fe(III)-siderophore + NADPH</text>
        <dbReference type="Rhea" id="RHEA:28795"/>
        <dbReference type="Rhea" id="RHEA-COMP:11342"/>
        <dbReference type="Rhea" id="RHEA-COMP:11344"/>
        <dbReference type="ChEBI" id="CHEBI:15378"/>
        <dbReference type="ChEBI" id="CHEBI:29033"/>
        <dbReference type="ChEBI" id="CHEBI:29034"/>
        <dbReference type="ChEBI" id="CHEBI:57783"/>
        <dbReference type="ChEBI" id="CHEBI:58349"/>
        <dbReference type="EC" id="1.16.1.9"/>
    </reaction>
</comment>
<evidence type="ECO:0000256" key="4">
    <source>
        <dbReference type="ARBA" id="ARBA00022448"/>
    </source>
</evidence>
<sequence>MLTDEKAVFVRDYRLRRRSGSTCPSIKSVRVPPLIGKKSYIHKRIGTTMSSSSASNATTSSDLNINTTRNTTYLPLTDSRCNSTTCLAFKAAQDASQAEIPFASQFVYGHYMVFYYCTLVLLFSILHAYRRLSRAYNFIDDVEPESEPELKARPTIWQKTKAVYRFISYGILRFGFQIPITQAIFLVLGVIFTAILTIQQKHYFRPRLSYGSPPLGVRTGVMALSLMPAIVALCGKYNSVTLLTGISYEKLNLFHRWLGWMCFALGMVHSLTFAVAIWRDENCWPLMEKVGVDEYTGLVTLIILTLITILGMPYIRRHFYEFFASSHIIFYILYLVILFWHTANRQDTWTYLYVTLAITVISSLGRLILKTKIPCSATIQDLDGEMLRLTIPAFDSLTWKPGQHVYLRFVDRGRGLRWWENHPFTIASLCEETFVTDKMGISSRTPLVFLIKSRKGLTKRLLKVAQQRETLKVVIEGPYGGNDLDLKTGYEQIILVAGGSGISAILPLFSMLCKRSTKRNSRLRSVRLVWVVRYRSALAWVREEIKIALKVACPGVVEIDLYVTEERNGKEQLTFSFENENIEMQSAGNEELKMADAGDEEERLIPEADDILNPIEKDSDECLSIDDLELEMGMHGETTELTLGVDHEDAKLIPLYRQVSRLPMQDPDVDYGIEVSISYGRPDFPDVLPRLFPGGGRICVIGCGPEEMNVSLSNAVANCQTRVLRGIIREVTLRTETFGW</sequence>
<dbReference type="PANTHER" id="PTHR32361:SF23">
    <property type="entry name" value="FERRIC-CHELATE REDUCTASE"/>
    <property type="match status" value="1"/>
</dbReference>
<dbReference type="InterPro" id="IPR051410">
    <property type="entry name" value="Ferric/Cupric_Reductase"/>
</dbReference>
<keyword evidence="9" id="KW-0560">Oxidoreductase</keyword>
<dbReference type="InterPro" id="IPR013112">
    <property type="entry name" value="FAD-bd_8"/>
</dbReference>
<feature type="transmembrane region" description="Helical" evidence="13">
    <location>
        <begin position="174"/>
        <end position="195"/>
    </location>
</feature>
<feature type="domain" description="FAD-binding FR-type" evidence="14">
    <location>
        <begin position="360"/>
        <end position="485"/>
    </location>
</feature>
<keyword evidence="7" id="KW-0249">Electron transport</keyword>
<dbReference type="SUPFAM" id="SSF52343">
    <property type="entry name" value="Ferredoxin reductase-like, C-terminal NADP-linked domain"/>
    <property type="match status" value="1"/>
</dbReference>
<evidence type="ECO:0000256" key="8">
    <source>
        <dbReference type="ARBA" id="ARBA00022989"/>
    </source>
</evidence>
<keyword evidence="4" id="KW-0813">Transport</keyword>
<evidence type="ECO:0000259" key="14">
    <source>
        <dbReference type="PROSITE" id="PS51384"/>
    </source>
</evidence>
<protein>
    <recommendedName>
        <fullName evidence="3">ferric-chelate reductase (NADPH)</fullName>
        <ecNumber evidence="3">1.16.1.9</ecNumber>
    </recommendedName>
</protein>
<dbReference type="PROSITE" id="PS51384">
    <property type="entry name" value="FAD_FR"/>
    <property type="match status" value="1"/>
</dbReference>
<keyword evidence="5" id="KW-1003">Cell membrane</keyword>
<feature type="transmembrane region" description="Helical" evidence="13">
    <location>
        <begin position="493"/>
        <end position="512"/>
    </location>
</feature>
<dbReference type="EMBL" id="JAZHXI010000002">
    <property type="protein sequence ID" value="KAL2074944.1"/>
    <property type="molecule type" value="Genomic_DNA"/>
</dbReference>
<dbReference type="Proteomes" id="UP001595075">
    <property type="component" value="Unassembled WGS sequence"/>
</dbReference>
<evidence type="ECO:0000256" key="13">
    <source>
        <dbReference type="SAM" id="Phobius"/>
    </source>
</evidence>
<evidence type="ECO:0000256" key="5">
    <source>
        <dbReference type="ARBA" id="ARBA00022475"/>
    </source>
</evidence>
<dbReference type="Gene3D" id="3.40.50.80">
    <property type="entry name" value="Nucleotide-binding domain of ferredoxin-NADP reductase (FNR) module"/>
    <property type="match status" value="1"/>
</dbReference>
<dbReference type="InterPro" id="IPR039261">
    <property type="entry name" value="FNR_nucleotide-bd"/>
</dbReference>
<dbReference type="InterPro" id="IPR017938">
    <property type="entry name" value="Riboflavin_synthase-like_b-brl"/>
</dbReference>
<name>A0ABR4D0T8_9HELO</name>